<protein>
    <submittedName>
        <fullName evidence="2">Uncharacterized protein</fullName>
    </submittedName>
</protein>
<feature type="region of interest" description="Disordered" evidence="1">
    <location>
        <begin position="1"/>
        <end position="47"/>
    </location>
</feature>
<dbReference type="Proteomes" id="UP000887116">
    <property type="component" value="Unassembled WGS sequence"/>
</dbReference>
<dbReference type="AlphaFoldDB" id="A0A8X6KU30"/>
<evidence type="ECO:0000313" key="2">
    <source>
        <dbReference type="EMBL" id="GFQ84151.1"/>
    </source>
</evidence>
<feature type="compositionally biased region" description="Basic and acidic residues" evidence="1">
    <location>
        <begin position="14"/>
        <end position="26"/>
    </location>
</feature>
<dbReference type="EMBL" id="BMAO01002897">
    <property type="protein sequence ID" value="GFQ84151.1"/>
    <property type="molecule type" value="Genomic_DNA"/>
</dbReference>
<gene>
    <name evidence="2" type="ORF">TNCT_248931</name>
</gene>
<reference evidence="2" key="1">
    <citation type="submission" date="2020-07" db="EMBL/GenBank/DDBJ databases">
        <title>Multicomponent nature underlies the extraordinary mechanical properties of spider dragline silk.</title>
        <authorList>
            <person name="Kono N."/>
            <person name="Nakamura H."/>
            <person name="Mori M."/>
            <person name="Yoshida Y."/>
            <person name="Ohtoshi R."/>
            <person name="Malay A.D."/>
            <person name="Moran D.A.P."/>
            <person name="Tomita M."/>
            <person name="Numata K."/>
            <person name="Arakawa K."/>
        </authorList>
    </citation>
    <scope>NUCLEOTIDE SEQUENCE</scope>
</reference>
<evidence type="ECO:0000256" key="1">
    <source>
        <dbReference type="SAM" id="MobiDB-lite"/>
    </source>
</evidence>
<evidence type="ECO:0000313" key="3">
    <source>
        <dbReference type="Proteomes" id="UP000887116"/>
    </source>
</evidence>
<keyword evidence="3" id="KW-1185">Reference proteome</keyword>
<sequence>MSRKDKSLSPQEQSRIKNEARRECRNNEQGQKQRPQPKFTQTSGFPEIRVCFKSRDGVRNGAVRQAHQPKIGQCRGLQWRHNRESKEKARLYCFS</sequence>
<accession>A0A8X6KU30</accession>
<feature type="compositionally biased region" description="Polar residues" evidence="1">
    <location>
        <begin position="27"/>
        <end position="44"/>
    </location>
</feature>
<organism evidence="2 3">
    <name type="scientific">Trichonephila clavata</name>
    <name type="common">Joro spider</name>
    <name type="synonym">Nephila clavata</name>
    <dbReference type="NCBI Taxonomy" id="2740835"/>
    <lineage>
        <taxon>Eukaryota</taxon>
        <taxon>Metazoa</taxon>
        <taxon>Ecdysozoa</taxon>
        <taxon>Arthropoda</taxon>
        <taxon>Chelicerata</taxon>
        <taxon>Arachnida</taxon>
        <taxon>Araneae</taxon>
        <taxon>Araneomorphae</taxon>
        <taxon>Entelegynae</taxon>
        <taxon>Araneoidea</taxon>
        <taxon>Nephilidae</taxon>
        <taxon>Trichonephila</taxon>
    </lineage>
</organism>
<name>A0A8X6KU30_TRICU</name>
<proteinExistence type="predicted"/>
<comment type="caution">
    <text evidence="2">The sequence shown here is derived from an EMBL/GenBank/DDBJ whole genome shotgun (WGS) entry which is preliminary data.</text>
</comment>